<dbReference type="Proteomes" id="UP001153331">
    <property type="component" value="Unassembled WGS sequence"/>
</dbReference>
<protein>
    <submittedName>
        <fullName evidence="1">Uncharacterized protein</fullName>
    </submittedName>
</protein>
<organism evidence="1 2">
    <name type="scientific">Boeremia exigua</name>
    <dbReference type="NCBI Taxonomy" id="749465"/>
    <lineage>
        <taxon>Eukaryota</taxon>
        <taxon>Fungi</taxon>
        <taxon>Dikarya</taxon>
        <taxon>Ascomycota</taxon>
        <taxon>Pezizomycotina</taxon>
        <taxon>Dothideomycetes</taxon>
        <taxon>Pleosporomycetidae</taxon>
        <taxon>Pleosporales</taxon>
        <taxon>Pleosporineae</taxon>
        <taxon>Didymellaceae</taxon>
        <taxon>Boeremia</taxon>
    </lineage>
</organism>
<name>A0ACC2IJB9_9PLEO</name>
<comment type="caution">
    <text evidence="1">The sequence shown here is derived from an EMBL/GenBank/DDBJ whole genome shotgun (WGS) entry which is preliminary data.</text>
</comment>
<evidence type="ECO:0000313" key="1">
    <source>
        <dbReference type="EMBL" id="KAJ8115276.1"/>
    </source>
</evidence>
<evidence type="ECO:0000313" key="2">
    <source>
        <dbReference type="Proteomes" id="UP001153331"/>
    </source>
</evidence>
<keyword evidence="2" id="KW-1185">Reference proteome</keyword>
<proteinExistence type="predicted"/>
<reference evidence="1" key="1">
    <citation type="submission" date="2022-11" db="EMBL/GenBank/DDBJ databases">
        <title>Genome Sequence of Boeremia exigua.</title>
        <authorList>
            <person name="Buettner E."/>
        </authorList>
    </citation>
    <scope>NUCLEOTIDE SEQUENCE</scope>
    <source>
        <strain evidence="1">CU02</strain>
    </source>
</reference>
<accession>A0ACC2IJB9</accession>
<dbReference type="EMBL" id="JAPHNI010000148">
    <property type="protein sequence ID" value="KAJ8115276.1"/>
    <property type="molecule type" value="Genomic_DNA"/>
</dbReference>
<sequence>MEVTMLASFMGLAVFDVRCLMLESRGGTSSGLVTDASGPAGTDERCTAACPLKLVSTVKTNVYLRVSPRKSTSSDFASRNLARNALARSSGNSQCLLPTNKQPGNSIIHPTSQSAVAAMHLILTGGTGLVGAAVLDSMLAQEAVTRISILSRRPVKMAEGHDKVEVILHNDFKAYDQALLDKLNDAQGCVWALGVSQNDVDQAKYVEITHDYTMAAARAFSTLHPDSPFTFVYVSGEGATQTPGMFTPIFGRVKGKTESSLLDFRKQNPNFRAISVRPGGVDSTAHPEIQPFIPAQPAWKTALIKPMNLLYKSMMTPTRPMGKVFTELAMSRGEPMEGSGPTYRHSLSPPNCFASVFNTSENKRVDALQYNGGVGVLREQLEQRLAQPPTHRIQFCIFHTLARAGATISIAISTVRLAIRTTPGQFEDFKKVSPRSNHLIERLQYECLEWSYTGKSSAVAGI</sequence>
<gene>
    <name evidence="1" type="ORF">OPT61_g3038</name>
</gene>